<dbReference type="PANTHER" id="PTHR43711:SF1">
    <property type="entry name" value="HISTIDINE KINASE 1"/>
    <property type="match status" value="1"/>
</dbReference>
<reference evidence="10 11" key="1">
    <citation type="submission" date="2020-08" db="EMBL/GenBank/DDBJ databases">
        <title>A Genomic Blueprint of the Chicken Gut Microbiome.</title>
        <authorList>
            <person name="Gilroy R."/>
            <person name="Ravi A."/>
            <person name="Getino M."/>
            <person name="Pursley I."/>
            <person name="Horton D.L."/>
            <person name="Alikhan N.-F."/>
            <person name="Baker D."/>
            <person name="Gharbi K."/>
            <person name="Hall N."/>
            <person name="Watson M."/>
            <person name="Adriaenssens E.M."/>
            <person name="Foster-Nyarko E."/>
            <person name="Jarju S."/>
            <person name="Secka A."/>
            <person name="Antonio M."/>
            <person name="Oren A."/>
            <person name="Chaudhuri R."/>
            <person name="La Ragione R.M."/>
            <person name="Hildebrand F."/>
            <person name="Pallen M.J."/>
        </authorList>
    </citation>
    <scope>NUCLEOTIDE SEQUENCE [LARGE SCALE GENOMIC DNA]</scope>
    <source>
        <strain evidence="10 11">Sa1CUA4</strain>
    </source>
</reference>
<dbReference type="InterPro" id="IPR050736">
    <property type="entry name" value="Sensor_HK_Regulatory"/>
</dbReference>
<comment type="subcellular location">
    <subcellularLocation>
        <location evidence="2">Cell membrane</location>
    </subcellularLocation>
</comment>
<dbReference type="SUPFAM" id="SSF55874">
    <property type="entry name" value="ATPase domain of HSP90 chaperone/DNA topoisomerase II/histidine kinase"/>
    <property type="match status" value="1"/>
</dbReference>
<evidence type="ECO:0000256" key="6">
    <source>
        <dbReference type="ARBA" id="ARBA00022777"/>
    </source>
</evidence>
<dbReference type="PANTHER" id="PTHR43711">
    <property type="entry name" value="TWO-COMPONENT HISTIDINE KINASE"/>
    <property type="match status" value="1"/>
</dbReference>
<dbReference type="SUPFAM" id="SSF47384">
    <property type="entry name" value="Homodimeric domain of signal transducing histidine kinase"/>
    <property type="match status" value="1"/>
</dbReference>
<dbReference type="Gene3D" id="3.30.565.10">
    <property type="entry name" value="Histidine kinase-like ATPase, C-terminal domain"/>
    <property type="match status" value="1"/>
</dbReference>
<dbReference type="Proteomes" id="UP000602532">
    <property type="component" value="Unassembled WGS sequence"/>
</dbReference>
<dbReference type="PRINTS" id="PR00344">
    <property type="entry name" value="BCTRLSENSOR"/>
</dbReference>
<dbReference type="Gene3D" id="1.10.287.130">
    <property type="match status" value="1"/>
</dbReference>
<evidence type="ECO:0000256" key="3">
    <source>
        <dbReference type="ARBA" id="ARBA00012438"/>
    </source>
</evidence>
<keyword evidence="7" id="KW-0902">Two-component regulatory system</keyword>
<dbReference type="InterPro" id="IPR005467">
    <property type="entry name" value="His_kinase_dom"/>
</dbReference>
<keyword evidence="5" id="KW-0808">Transferase</keyword>
<dbReference type="EC" id="2.7.13.3" evidence="3"/>
<evidence type="ECO:0000256" key="4">
    <source>
        <dbReference type="ARBA" id="ARBA00022553"/>
    </source>
</evidence>
<protein>
    <recommendedName>
        <fullName evidence="3">histidine kinase</fullName>
        <ecNumber evidence="3">2.7.13.3</ecNumber>
    </recommendedName>
</protein>
<comment type="caution">
    <text evidence="10">The sequence shown here is derived from an EMBL/GenBank/DDBJ whole genome shotgun (WGS) entry which is preliminary data.</text>
</comment>
<dbReference type="SMART" id="SM00388">
    <property type="entry name" value="HisKA"/>
    <property type="match status" value="1"/>
</dbReference>
<feature type="transmembrane region" description="Helical" evidence="8">
    <location>
        <begin position="56"/>
        <end position="77"/>
    </location>
</feature>
<dbReference type="SUPFAM" id="SSF55785">
    <property type="entry name" value="PYP-like sensor domain (PAS domain)"/>
    <property type="match status" value="1"/>
</dbReference>
<dbReference type="CDD" id="cd00075">
    <property type="entry name" value="HATPase"/>
    <property type="match status" value="1"/>
</dbReference>
<evidence type="ECO:0000256" key="2">
    <source>
        <dbReference type="ARBA" id="ARBA00004236"/>
    </source>
</evidence>
<dbReference type="Gene3D" id="3.30.450.20">
    <property type="entry name" value="PAS domain"/>
    <property type="match status" value="1"/>
</dbReference>
<feature type="domain" description="Histidine kinase" evidence="9">
    <location>
        <begin position="334"/>
        <end position="551"/>
    </location>
</feature>
<feature type="transmembrane region" description="Helical" evidence="8">
    <location>
        <begin position="154"/>
        <end position="175"/>
    </location>
</feature>
<sequence length="552" mass="59614">MGAWDTTGPVRLSSPALDLAEADARVRSIWIWQLALCAVTGIVIVGVAILDASVLAIGSVAIGTTGIFLTTIGSLIVPWRGLPDSAPAVLPYLDIVWIALLTFNTDLRLSHLWVFPIAWLATQFGLLRLAGGLAVVAVAALVEVLVNEVSRASALRVLIALLALAFIGITVNNAARQAAAYRTLLRRQARRSTASLEQVSIEKRRVSDTLDDVSIGIARVAPDGELLSANAAYRGLYALDVADPGQPAHSVEYDSLRGTALRTRDRTFARAARGEWLDEERIWLYDPDGRWHALAVTTRPQPAHGEEEPSTVLIVRDVTDVLQAQQRRDALASVVSHELRNPLTALLGQVDRLLDRDDLDDDAVRRIRIIEESGERMRKLVSTILSAPVEQVADPDRGPRAVTDLRKILDASVDSFEPLAAERDIALDLAPGDPLEVWADAFRLRQVVDNLLSNAVKYTPAGGSVTVIARAVGADVEFVVTDDGIGILPADLPRIYEDFYRSRAVLDSGIPGTGLGMRIVREIVEDHGGSIGVESMPGVGTTVTTRIPREAG</sequence>
<evidence type="ECO:0000313" key="11">
    <source>
        <dbReference type="Proteomes" id="UP000602532"/>
    </source>
</evidence>
<dbReference type="Pfam" id="PF02518">
    <property type="entry name" value="HATPase_c"/>
    <property type="match status" value="1"/>
</dbReference>
<keyword evidence="8" id="KW-0812">Transmembrane</keyword>
<dbReference type="InterPro" id="IPR003594">
    <property type="entry name" value="HATPase_dom"/>
</dbReference>
<accession>A0ABR8X1V5</accession>
<dbReference type="Pfam" id="PF00512">
    <property type="entry name" value="HisKA"/>
    <property type="match status" value="1"/>
</dbReference>
<dbReference type="InterPro" id="IPR004358">
    <property type="entry name" value="Sig_transdc_His_kin-like_C"/>
</dbReference>
<dbReference type="EMBL" id="JACSPM010000001">
    <property type="protein sequence ID" value="MBD8022791.1"/>
    <property type="molecule type" value="Genomic_DNA"/>
</dbReference>
<evidence type="ECO:0000256" key="1">
    <source>
        <dbReference type="ARBA" id="ARBA00000085"/>
    </source>
</evidence>
<dbReference type="InterPro" id="IPR036097">
    <property type="entry name" value="HisK_dim/P_sf"/>
</dbReference>
<keyword evidence="8" id="KW-1133">Transmembrane helix</keyword>
<proteinExistence type="predicted"/>
<evidence type="ECO:0000256" key="5">
    <source>
        <dbReference type="ARBA" id="ARBA00022679"/>
    </source>
</evidence>
<feature type="transmembrane region" description="Helical" evidence="8">
    <location>
        <begin position="117"/>
        <end position="142"/>
    </location>
</feature>
<keyword evidence="4" id="KW-0597">Phosphoprotein</keyword>
<evidence type="ECO:0000256" key="8">
    <source>
        <dbReference type="SAM" id="Phobius"/>
    </source>
</evidence>
<dbReference type="CDD" id="cd00082">
    <property type="entry name" value="HisKA"/>
    <property type="match status" value="1"/>
</dbReference>
<comment type="catalytic activity">
    <reaction evidence="1">
        <text>ATP + protein L-histidine = ADP + protein N-phospho-L-histidine.</text>
        <dbReference type="EC" id="2.7.13.3"/>
    </reaction>
</comment>
<organism evidence="10 11">
    <name type="scientific">Microbacterium gallinarum</name>
    <dbReference type="NCBI Taxonomy" id="2762209"/>
    <lineage>
        <taxon>Bacteria</taxon>
        <taxon>Bacillati</taxon>
        <taxon>Actinomycetota</taxon>
        <taxon>Actinomycetes</taxon>
        <taxon>Micrococcales</taxon>
        <taxon>Microbacteriaceae</taxon>
        <taxon>Microbacterium</taxon>
    </lineage>
</organism>
<gene>
    <name evidence="10" type="ORF">H9622_04200</name>
</gene>
<dbReference type="RefSeq" id="WP_191764524.1">
    <property type="nucleotide sequence ID" value="NZ_JACSPM010000001.1"/>
</dbReference>
<keyword evidence="6" id="KW-0418">Kinase</keyword>
<evidence type="ECO:0000313" key="10">
    <source>
        <dbReference type="EMBL" id="MBD8022791.1"/>
    </source>
</evidence>
<keyword evidence="11" id="KW-1185">Reference proteome</keyword>
<evidence type="ECO:0000256" key="7">
    <source>
        <dbReference type="ARBA" id="ARBA00023012"/>
    </source>
</evidence>
<dbReference type="PROSITE" id="PS50109">
    <property type="entry name" value="HIS_KIN"/>
    <property type="match status" value="1"/>
</dbReference>
<name>A0ABR8X1V5_9MICO</name>
<dbReference type="InterPro" id="IPR003661">
    <property type="entry name" value="HisK_dim/P_dom"/>
</dbReference>
<evidence type="ECO:0000259" key="9">
    <source>
        <dbReference type="PROSITE" id="PS50109"/>
    </source>
</evidence>
<dbReference type="SMART" id="SM00387">
    <property type="entry name" value="HATPase_c"/>
    <property type="match status" value="1"/>
</dbReference>
<keyword evidence="8" id="KW-0472">Membrane</keyword>
<dbReference type="InterPro" id="IPR035965">
    <property type="entry name" value="PAS-like_dom_sf"/>
</dbReference>
<dbReference type="InterPro" id="IPR036890">
    <property type="entry name" value="HATPase_C_sf"/>
</dbReference>
<feature type="transmembrane region" description="Helical" evidence="8">
    <location>
        <begin position="29"/>
        <end position="50"/>
    </location>
</feature>